<keyword evidence="4" id="KW-1185">Reference proteome</keyword>
<feature type="coiled-coil region" evidence="1">
    <location>
        <begin position="184"/>
        <end position="225"/>
    </location>
</feature>
<reference evidence="3 4" key="1">
    <citation type="submission" date="2018-06" db="EMBL/GenBank/DDBJ databases">
        <title>Nitrincola tibetense sp. nov., isolated from Lake XuguoCo on Tibetan Plateau.</title>
        <authorList>
            <person name="Xing P."/>
        </authorList>
    </citation>
    <scope>NUCLEOTIDE SEQUENCE [LARGE SCALE GENOMIC DNA]</scope>
    <source>
        <strain evidence="4">xg18</strain>
    </source>
</reference>
<evidence type="ECO:0000259" key="2">
    <source>
        <dbReference type="Pfam" id="PF11740"/>
    </source>
</evidence>
<protein>
    <recommendedName>
        <fullName evidence="2">KfrA N-terminal DNA-binding domain-containing protein</fullName>
    </recommendedName>
</protein>
<dbReference type="RefSeq" id="WP_112157480.1">
    <property type="nucleotide sequence ID" value="NZ_QKRX01000002.1"/>
</dbReference>
<dbReference type="InterPro" id="IPR021104">
    <property type="entry name" value="KfrA_DNA-bd_N"/>
</dbReference>
<dbReference type="EMBL" id="QKRX01000002">
    <property type="protein sequence ID" value="RAU19289.1"/>
    <property type="molecule type" value="Genomic_DNA"/>
</dbReference>
<keyword evidence="1" id="KW-0175">Coiled coil</keyword>
<feature type="coiled-coil region" evidence="1">
    <location>
        <begin position="118"/>
        <end position="152"/>
    </location>
</feature>
<accession>A0A364NQA7</accession>
<dbReference type="Pfam" id="PF11740">
    <property type="entry name" value="KfrA_N"/>
    <property type="match status" value="1"/>
</dbReference>
<comment type="caution">
    <text evidence="3">The sequence shown here is derived from an EMBL/GenBank/DDBJ whole genome shotgun (WGS) entry which is preliminary data.</text>
</comment>
<name>A0A364NQA7_9GAMM</name>
<dbReference type="AlphaFoldDB" id="A0A364NQA7"/>
<organism evidence="3 4">
    <name type="scientific">Nitrincola tibetensis</name>
    <dbReference type="NCBI Taxonomy" id="2219697"/>
    <lineage>
        <taxon>Bacteria</taxon>
        <taxon>Pseudomonadati</taxon>
        <taxon>Pseudomonadota</taxon>
        <taxon>Gammaproteobacteria</taxon>
        <taxon>Oceanospirillales</taxon>
        <taxon>Oceanospirillaceae</taxon>
        <taxon>Nitrincola</taxon>
    </lineage>
</organism>
<feature type="domain" description="KfrA N-terminal DNA-binding" evidence="2">
    <location>
        <begin position="7"/>
        <end position="113"/>
    </location>
</feature>
<sequence>MKKQSSTREKVFQAADELLAQGIRPTQQNVRDLIGSGSLTTINSALNDWWQTLSQRITRQQSHPDLPEPVVRLASQAWDRALAYAEQAFKERQSVLLQKQADLESSLNQTVQGSSKALSDLQQQYGQLLERFARMTEEKQSAEEQRFKLEERVFRLTMDLENQAQQRKHEHQFHLATENQIDEVIDARVKIRIQEEEIERLKRINEKLTNENAKLRQAISKGSEL</sequence>
<evidence type="ECO:0000313" key="3">
    <source>
        <dbReference type="EMBL" id="RAU19289.1"/>
    </source>
</evidence>
<evidence type="ECO:0000256" key="1">
    <source>
        <dbReference type="SAM" id="Coils"/>
    </source>
</evidence>
<gene>
    <name evidence="3" type="ORF">DN062_03225</name>
</gene>
<proteinExistence type="predicted"/>
<evidence type="ECO:0000313" key="4">
    <source>
        <dbReference type="Proteomes" id="UP000250744"/>
    </source>
</evidence>
<dbReference type="OrthoDB" id="583532at2"/>
<dbReference type="Proteomes" id="UP000250744">
    <property type="component" value="Unassembled WGS sequence"/>
</dbReference>